<dbReference type="EMBL" id="JAHBOM010000009">
    <property type="protein sequence ID" value="MBU8823850.1"/>
    <property type="molecule type" value="Genomic_DNA"/>
</dbReference>
<evidence type="ECO:0000256" key="4">
    <source>
        <dbReference type="ARBA" id="ARBA00023033"/>
    </source>
</evidence>
<dbReference type="PANTHER" id="PTHR30011:SF16">
    <property type="entry name" value="C2H2 FINGER DOMAIN TRANSCRIPTION FACTOR (EUROFUNG)-RELATED"/>
    <property type="match status" value="1"/>
</dbReference>
<accession>A0ABS6HQR5</accession>
<name>A0ABS6HQR5_MYCGD</name>
<dbReference type="NCBIfam" id="TIGR03860">
    <property type="entry name" value="FMN_nitrolo"/>
    <property type="match status" value="1"/>
</dbReference>
<gene>
    <name evidence="7" type="ORF">KL859_13335</name>
</gene>
<keyword evidence="1" id="KW-0285">Flavoprotein</keyword>
<protein>
    <submittedName>
        <fullName evidence="7">LLM class flavin-dependent oxidoreductase</fullName>
    </submittedName>
</protein>
<keyword evidence="3" id="KW-0560">Oxidoreductase</keyword>
<keyword evidence="8" id="KW-1185">Reference proteome</keyword>
<dbReference type="InterPro" id="IPR036661">
    <property type="entry name" value="Luciferase-like_sf"/>
</dbReference>
<evidence type="ECO:0000259" key="6">
    <source>
        <dbReference type="Pfam" id="PF00296"/>
    </source>
</evidence>
<dbReference type="InterPro" id="IPR051260">
    <property type="entry name" value="Diverse_substr_monoxygenases"/>
</dbReference>
<evidence type="ECO:0000313" key="7">
    <source>
        <dbReference type="EMBL" id="MBU8823850.1"/>
    </source>
</evidence>
<evidence type="ECO:0000256" key="2">
    <source>
        <dbReference type="ARBA" id="ARBA00022643"/>
    </source>
</evidence>
<comment type="caution">
    <text evidence="7">The sequence shown here is derived from an EMBL/GenBank/DDBJ whole genome shotgun (WGS) entry which is preliminary data.</text>
</comment>
<reference evidence="7 8" key="1">
    <citation type="submission" date="2021-05" db="EMBL/GenBank/DDBJ databases">
        <title>Draft Genome Sequences of Clinical Respiratory Isolates of Mycobacterium goodii Recovered in Ireland.</title>
        <authorList>
            <person name="Flanagan P.R."/>
            <person name="Mok S."/>
            <person name="Roycroft E."/>
            <person name="Rogers T.R."/>
            <person name="Fitzgibbon M."/>
        </authorList>
    </citation>
    <scope>NUCLEOTIDE SEQUENCE [LARGE SCALE GENOMIC DNA]</scope>
    <source>
        <strain evidence="7 8">14IE55</strain>
    </source>
</reference>
<dbReference type="Gene3D" id="3.20.20.30">
    <property type="entry name" value="Luciferase-like domain"/>
    <property type="match status" value="1"/>
</dbReference>
<comment type="similarity">
    <text evidence="5">Belongs to the NtaA/SnaA/DszA monooxygenase family.</text>
</comment>
<keyword evidence="4" id="KW-0503">Monooxygenase</keyword>
<dbReference type="PIRSF" id="PIRSF000337">
    <property type="entry name" value="NTA_MOA"/>
    <property type="match status" value="1"/>
</dbReference>
<evidence type="ECO:0000256" key="5">
    <source>
        <dbReference type="ARBA" id="ARBA00033748"/>
    </source>
</evidence>
<dbReference type="SUPFAM" id="SSF51679">
    <property type="entry name" value="Bacterial luciferase-like"/>
    <property type="match status" value="1"/>
</dbReference>
<feature type="domain" description="Luciferase-like" evidence="6">
    <location>
        <begin position="27"/>
        <end position="391"/>
    </location>
</feature>
<sequence>MSPRDRRLIFNAFTNASANHLSPGMWRHPCDRAGTEFMTFDYWRDLARVAEDAKFDAIFLADSFGIPDNYRGSFHPALRHAAQAPKIDPFPVLAGMVGVTSKLGLVVTGSTTYEHPFSFARRLSTIDHLSDGRLGWNVVTSALDSSARAFGLRAQFDHDERYERAEEFLEVVFGLWERSWQIESLTPDRGDDIYLDPNVVVDIDHQGAFYTVKGPHVSPPSPQRTPVLYQAGGSSRGLRFAAERAEIAFIGAWTDAGARRDVAQIRSYALAAGRDPDSIKTVLPVTVVTAATDEEALEKHSEYSHYVDREGALTLFSAWTGVDWSRYGQDADVEYFATDAQRGILEALTGRYGDRRWSVGEVADAISLGGLRPVIVGGPATCADELERLADDLDIDGFNLTAVVSPGTFEDFAAHVVPELQRRGRYWLDYPDGTLRERMFGTPDRHSL</sequence>
<dbReference type="Pfam" id="PF00296">
    <property type="entry name" value="Bac_luciferase"/>
    <property type="match status" value="1"/>
</dbReference>
<organism evidence="7 8">
    <name type="scientific">Mycolicibacterium goodii</name>
    <name type="common">Mycobacterium goodii</name>
    <dbReference type="NCBI Taxonomy" id="134601"/>
    <lineage>
        <taxon>Bacteria</taxon>
        <taxon>Bacillati</taxon>
        <taxon>Actinomycetota</taxon>
        <taxon>Actinomycetes</taxon>
        <taxon>Mycobacteriales</taxon>
        <taxon>Mycobacteriaceae</taxon>
        <taxon>Mycolicibacterium</taxon>
    </lineage>
</organism>
<dbReference type="InterPro" id="IPR011251">
    <property type="entry name" value="Luciferase-like_dom"/>
</dbReference>
<proteinExistence type="inferred from homology"/>
<dbReference type="Proteomes" id="UP000696413">
    <property type="component" value="Unassembled WGS sequence"/>
</dbReference>
<keyword evidence="2" id="KW-0288">FMN</keyword>
<dbReference type="PANTHER" id="PTHR30011">
    <property type="entry name" value="ALKANESULFONATE MONOOXYGENASE-RELATED"/>
    <property type="match status" value="1"/>
</dbReference>
<evidence type="ECO:0000256" key="1">
    <source>
        <dbReference type="ARBA" id="ARBA00022630"/>
    </source>
</evidence>
<dbReference type="InterPro" id="IPR016215">
    <property type="entry name" value="NTA_MOA"/>
</dbReference>
<evidence type="ECO:0000256" key="3">
    <source>
        <dbReference type="ARBA" id="ARBA00023002"/>
    </source>
</evidence>
<dbReference type="RefSeq" id="WP_073679817.1">
    <property type="nucleotide sequence ID" value="NZ_JAHBOK010000023.1"/>
</dbReference>
<evidence type="ECO:0000313" key="8">
    <source>
        <dbReference type="Proteomes" id="UP000696413"/>
    </source>
</evidence>